<proteinExistence type="predicted"/>
<sequence length="64" mass="7321">MYQKKVCQKNHDVIVDVNIIPVVLSLSQITENIIVLDNNDKNDDNNLESNSNLIDINQGKEEIR</sequence>
<dbReference type="Proteomes" id="UP000266861">
    <property type="component" value="Unassembled WGS sequence"/>
</dbReference>
<organism evidence="1 2">
    <name type="scientific">Diversispora epigaea</name>
    <dbReference type="NCBI Taxonomy" id="1348612"/>
    <lineage>
        <taxon>Eukaryota</taxon>
        <taxon>Fungi</taxon>
        <taxon>Fungi incertae sedis</taxon>
        <taxon>Mucoromycota</taxon>
        <taxon>Glomeromycotina</taxon>
        <taxon>Glomeromycetes</taxon>
        <taxon>Diversisporales</taxon>
        <taxon>Diversisporaceae</taxon>
        <taxon>Diversispora</taxon>
    </lineage>
</organism>
<keyword evidence="2" id="KW-1185">Reference proteome</keyword>
<dbReference type="EMBL" id="PQFF01000034">
    <property type="protein sequence ID" value="RHZ87386.1"/>
    <property type="molecule type" value="Genomic_DNA"/>
</dbReference>
<reference evidence="1 2" key="1">
    <citation type="submission" date="2018-08" db="EMBL/GenBank/DDBJ databases">
        <title>Genome and evolution of the arbuscular mycorrhizal fungus Diversispora epigaea (formerly Glomus versiforme) and its bacterial endosymbionts.</title>
        <authorList>
            <person name="Sun X."/>
            <person name="Fei Z."/>
            <person name="Harrison M."/>
        </authorList>
    </citation>
    <scope>NUCLEOTIDE SEQUENCE [LARGE SCALE GENOMIC DNA]</scope>
    <source>
        <strain evidence="1 2">IT104</strain>
    </source>
</reference>
<gene>
    <name evidence="1" type="ORF">Glove_36g3</name>
</gene>
<comment type="caution">
    <text evidence="1">The sequence shown here is derived from an EMBL/GenBank/DDBJ whole genome shotgun (WGS) entry which is preliminary data.</text>
</comment>
<accession>A0A397JN28</accession>
<dbReference type="AlphaFoldDB" id="A0A397JN28"/>
<protein>
    <submittedName>
        <fullName evidence="1">Uncharacterized protein</fullName>
    </submittedName>
</protein>
<evidence type="ECO:0000313" key="2">
    <source>
        <dbReference type="Proteomes" id="UP000266861"/>
    </source>
</evidence>
<evidence type="ECO:0000313" key="1">
    <source>
        <dbReference type="EMBL" id="RHZ87386.1"/>
    </source>
</evidence>
<name>A0A397JN28_9GLOM</name>